<dbReference type="InterPro" id="IPR002347">
    <property type="entry name" value="SDR_fam"/>
</dbReference>
<dbReference type="PRINTS" id="PR00081">
    <property type="entry name" value="GDHRDH"/>
</dbReference>
<dbReference type="InterPro" id="IPR052184">
    <property type="entry name" value="SDR_enzymes"/>
</dbReference>
<accession>A0ABQ9NJV8</accession>
<gene>
    <name evidence="1" type="ORF">H2201_007092</name>
</gene>
<keyword evidence="2" id="KW-1185">Reference proteome</keyword>
<name>A0ABQ9NJV8_9PEZI</name>
<sequence>MATILITGAASGIGLAFLRHYSTSSHNHQIIAVDRESIPSLPSEPTGSQIIRHQVDLTSESSITALASQLNGTPIAILIHSAGIRGLVPSVEASHPNDVAACETLAVMDKPTLMRTFEINTVGTFLLVQALLPSLLLSSSPKVVIMASRMGSLAANTAGSAYAYRASKAALNAVVKSFSIDVPEVVFTLVHPGRVESGLVKCREEGAIEAGESVDEMLHNVIGRLDKEWSGRYVDRWGKAIPW</sequence>
<dbReference type="InterPro" id="IPR036291">
    <property type="entry name" value="NAD(P)-bd_dom_sf"/>
</dbReference>
<protein>
    <recommendedName>
        <fullName evidence="3">NAD(P)-binding protein</fullName>
    </recommendedName>
</protein>
<reference evidence="1" key="1">
    <citation type="submission" date="2022-10" db="EMBL/GenBank/DDBJ databases">
        <title>Culturing micro-colonial fungi from biological soil crusts in the Mojave desert and describing Neophaeococcomyces mojavensis, and introducing the new genera and species Taxawa tesnikishii.</title>
        <authorList>
            <person name="Kurbessoian T."/>
            <person name="Stajich J.E."/>
        </authorList>
    </citation>
    <scope>NUCLEOTIDE SEQUENCE</scope>
    <source>
        <strain evidence="1">TK_1</strain>
    </source>
</reference>
<dbReference type="PANTHER" id="PTHR45458">
    <property type="entry name" value="SHORT-CHAIN DEHYDROGENASE/REDUCTASE SDR"/>
    <property type="match status" value="1"/>
</dbReference>
<evidence type="ECO:0000313" key="1">
    <source>
        <dbReference type="EMBL" id="KAJ9659987.1"/>
    </source>
</evidence>
<dbReference type="PANTHER" id="PTHR45458:SF1">
    <property type="entry name" value="SHORT CHAIN DEHYDROGENASE"/>
    <property type="match status" value="1"/>
</dbReference>
<evidence type="ECO:0000313" key="2">
    <source>
        <dbReference type="Proteomes" id="UP001172684"/>
    </source>
</evidence>
<evidence type="ECO:0008006" key="3">
    <source>
        <dbReference type="Google" id="ProtNLM"/>
    </source>
</evidence>
<dbReference type="EMBL" id="JAPDRL010000070">
    <property type="protein sequence ID" value="KAJ9659987.1"/>
    <property type="molecule type" value="Genomic_DNA"/>
</dbReference>
<comment type="caution">
    <text evidence="1">The sequence shown here is derived from an EMBL/GenBank/DDBJ whole genome shotgun (WGS) entry which is preliminary data.</text>
</comment>
<dbReference type="Pfam" id="PF00106">
    <property type="entry name" value="adh_short"/>
    <property type="match status" value="1"/>
</dbReference>
<dbReference type="SUPFAM" id="SSF51735">
    <property type="entry name" value="NAD(P)-binding Rossmann-fold domains"/>
    <property type="match status" value="1"/>
</dbReference>
<dbReference type="Proteomes" id="UP001172684">
    <property type="component" value="Unassembled WGS sequence"/>
</dbReference>
<organism evidence="1 2">
    <name type="scientific">Coniosporium apollinis</name>
    <dbReference type="NCBI Taxonomy" id="61459"/>
    <lineage>
        <taxon>Eukaryota</taxon>
        <taxon>Fungi</taxon>
        <taxon>Dikarya</taxon>
        <taxon>Ascomycota</taxon>
        <taxon>Pezizomycotina</taxon>
        <taxon>Dothideomycetes</taxon>
        <taxon>Dothideomycetes incertae sedis</taxon>
        <taxon>Coniosporium</taxon>
    </lineage>
</organism>
<dbReference type="Gene3D" id="3.40.50.720">
    <property type="entry name" value="NAD(P)-binding Rossmann-like Domain"/>
    <property type="match status" value="1"/>
</dbReference>
<proteinExistence type="predicted"/>